<dbReference type="InterPro" id="IPR051906">
    <property type="entry name" value="TolC-like"/>
</dbReference>
<keyword evidence="8" id="KW-0732">Signal</keyword>
<dbReference type="OrthoDB" id="940457at2"/>
<dbReference type="SUPFAM" id="SSF56954">
    <property type="entry name" value="Outer membrane efflux proteins (OEP)"/>
    <property type="match status" value="1"/>
</dbReference>
<proteinExistence type="inferred from homology"/>
<evidence type="ECO:0000256" key="2">
    <source>
        <dbReference type="ARBA" id="ARBA00007613"/>
    </source>
</evidence>
<gene>
    <name evidence="9" type="ORF">CLV59_107122</name>
</gene>
<name>A0A327VPU0_9BACT</name>
<keyword evidence="7" id="KW-0998">Cell outer membrane</keyword>
<keyword evidence="10" id="KW-1185">Reference proteome</keyword>
<dbReference type="Pfam" id="PF02321">
    <property type="entry name" value="OEP"/>
    <property type="match status" value="2"/>
</dbReference>
<evidence type="ECO:0000313" key="9">
    <source>
        <dbReference type="EMBL" id="RAJ77355.1"/>
    </source>
</evidence>
<dbReference type="EMBL" id="QLMA01000007">
    <property type="protein sequence ID" value="RAJ77355.1"/>
    <property type="molecule type" value="Genomic_DNA"/>
</dbReference>
<evidence type="ECO:0000256" key="4">
    <source>
        <dbReference type="ARBA" id="ARBA00022452"/>
    </source>
</evidence>
<dbReference type="Gene3D" id="1.20.1600.10">
    <property type="entry name" value="Outer membrane efflux proteins (OEP)"/>
    <property type="match status" value="1"/>
</dbReference>
<protein>
    <submittedName>
        <fullName evidence="9">Outer membrane protein TolC</fullName>
    </submittedName>
</protein>
<dbReference type="GO" id="GO:0009279">
    <property type="term" value="C:cell outer membrane"/>
    <property type="evidence" value="ECO:0007669"/>
    <property type="project" value="UniProtKB-SubCell"/>
</dbReference>
<comment type="similarity">
    <text evidence="2">Belongs to the outer membrane factor (OMF) (TC 1.B.17) family.</text>
</comment>
<accession>A0A327VPU0</accession>
<dbReference type="GO" id="GO:0015562">
    <property type="term" value="F:efflux transmembrane transporter activity"/>
    <property type="evidence" value="ECO:0007669"/>
    <property type="project" value="InterPro"/>
</dbReference>
<evidence type="ECO:0000256" key="7">
    <source>
        <dbReference type="ARBA" id="ARBA00023237"/>
    </source>
</evidence>
<keyword evidence="6" id="KW-0472">Membrane</keyword>
<sequence>MKVRISLVVMLLCCCYAAKAQQIKLQLEEAVYTAQQNSLDKKIARSSLYSSFWTYQSFKSSLLPSLRLVGTIPNYNRSINKITMPDGKDAFVTQNISYSSMMLQVNQSIGLTGGNLSFYSSLNRIDIFGGRKDQQYSSVPFSISYNQNTLFYNAFKWQKQITPLQYKQSDKAYTEKLESIGETTVAKYFSLLALQKQVFLDMQNLLNADTLFSLTQQKFSIGTRDKNDLLQSQLNLESAKISLQNDKISYEQQRQDFIQYLGLGENDSLQLIIPENLKFFTIDQEKALGEAASNRAKVLEWRIRRLQAEQNVRQAKSQAAPVIGVTANLGMSKSGPDLGNVYRQLEQQQVVAVQLSIPLVDWGVNKAAIRKAAYDKEVTAASIDQENISFRQEILLQTMRWNALQEQLKSAKLALEIGNERYTIAKEKYIKGSLSFTEFNSAQQQKDMSTITWINVLRDYWTMYYTIRRLTLFDFKEGKRIAYNTADF</sequence>
<keyword evidence="4" id="KW-1134">Transmembrane beta strand</keyword>
<dbReference type="InterPro" id="IPR003423">
    <property type="entry name" value="OMP_efflux"/>
</dbReference>
<evidence type="ECO:0000256" key="1">
    <source>
        <dbReference type="ARBA" id="ARBA00004442"/>
    </source>
</evidence>
<organism evidence="9 10">
    <name type="scientific">Chitinophaga dinghuensis</name>
    <dbReference type="NCBI Taxonomy" id="1539050"/>
    <lineage>
        <taxon>Bacteria</taxon>
        <taxon>Pseudomonadati</taxon>
        <taxon>Bacteroidota</taxon>
        <taxon>Chitinophagia</taxon>
        <taxon>Chitinophagales</taxon>
        <taxon>Chitinophagaceae</taxon>
        <taxon>Chitinophaga</taxon>
    </lineage>
</organism>
<evidence type="ECO:0000256" key="8">
    <source>
        <dbReference type="SAM" id="SignalP"/>
    </source>
</evidence>
<evidence type="ECO:0000256" key="5">
    <source>
        <dbReference type="ARBA" id="ARBA00022692"/>
    </source>
</evidence>
<dbReference type="RefSeq" id="WP_111593955.1">
    <property type="nucleotide sequence ID" value="NZ_QLMA01000007.1"/>
</dbReference>
<evidence type="ECO:0000256" key="3">
    <source>
        <dbReference type="ARBA" id="ARBA00022448"/>
    </source>
</evidence>
<evidence type="ECO:0000313" key="10">
    <source>
        <dbReference type="Proteomes" id="UP000249819"/>
    </source>
</evidence>
<comment type="caution">
    <text evidence="9">The sequence shown here is derived from an EMBL/GenBank/DDBJ whole genome shotgun (WGS) entry which is preliminary data.</text>
</comment>
<dbReference type="GO" id="GO:1990281">
    <property type="term" value="C:efflux pump complex"/>
    <property type="evidence" value="ECO:0007669"/>
    <property type="project" value="TreeGrafter"/>
</dbReference>
<dbReference type="Proteomes" id="UP000249819">
    <property type="component" value="Unassembled WGS sequence"/>
</dbReference>
<dbReference type="PANTHER" id="PTHR30026:SF20">
    <property type="entry name" value="OUTER MEMBRANE PROTEIN TOLC"/>
    <property type="match status" value="1"/>
</dbReference>
<feature type="chain" id="PRO_5016379760" evidence="8">
    <location>
        <begin position="21"/>
        <end position="488"/>
    </location>
</feature>
<keyword evidence="3" id="KW-0813">Transport</keyword>
<dbReference type="AlphaFoldDB" id="A0A327VPU0"/>
<evidence type="ECO:0000256" key="6">
    <source>
        <dbReference type="ARBA" id="ARBA00023136"/>
    </source>
</evidence>
<keyword evidence="5" id="KW-0812">Transmembrane</keyword>
<dbReference type="GO" id="GO:0015288">
    <property type="term" value="F:porin activity"/>
    <property type="evidence" value="ECO:0007669"/>
    <property type="project" value="TreeGrafter"/>
</dbReference>
<feature type="signal peptide" evidence="8">
    <location>
        <begin position="1"/>
        <end position="20"/>
    </location>
</feature>
<dbReference type="PANTHER" id="PTHR30026">
    <property type="entry name" value="OUTER MEMBRANE PROTEIN TOLC"/>
    <property type="match status" value="1"/>
</dbReference>
<comment type="subcellular location">
    <subcellularLocation>
        <location evidence="1">Cell outer membrane</location>
    </subcellularLocation>
</comment>
<reference evidence="9 10" key="1">
    <citation type="submission" date="2018-06" db="EMBL/GenBank/DDBJ databases">
        <title>Genomic Encyclopedia of Archaeal and Bacterial Type Strains, Phase II (KMG-II): from individual species to whole genera.</title>
        <authorList>
            <person name="Goeker M."/>
        </authorList>
    </citation>
    <scope>NUCLEOTIDE SEQUENCE [LARGE SCALE GENOMIC DNA]</scope>
    <source>
        <strain evidence="9 10">DSM 29821</strain>
    </source>
</reference>